<dbReference type="EMBL" id="BBTG02000003">
    <property type="protein sequence ID" value="GAO14613.1"/>
    <property type="molecule type" value="Genomic_DNA"/>
</dbReference>
<dbReference type="HOGENOM" id="CLU_879944_0_0_1"/>
<keyword evidence="2" id="KW-0732">Signal</keyword>
<reference evidence="4" key="3">
    <citation type="submission" date="2020-03" db="EMBL/GenBank/DDBJ databases">
        <title>A mixture of massive structural variations and highly conserved coding sequences in Ustilaginoidea virens genome.</title>
        <authorList>
            <person name="Zhang K."/>
            <person name="Zhao Z."/>
            <person name="Zhang Z."/>
            <person name="Li Y."/>
            <person name="Hsiang T."/>
            <person name="Sun W."/>
        </authorList>
    </citation>
    <scope>NUCLEOTIDE SEQUENCE</scope>
    <source>
        <strain evidence="4">UV-8b</strain>
    </source>
</reference>
<evidence type="ECO:0000313" key="4">
    <source>
        <dbReference type="EMBL" id="QUC21082.1"/>
    </source>
</evidence>
<evidence type="ECO:0008006" key="7">
    <source>
        <dbReference type="Google" id="ProtNLM"/>
    </source>
</evidence>
<sequence>MRASFFLFLATVFLGTAEAGLRHIYENIYTYLVYQLELNLPENERIVGVKCASADYKTQRCLDPGNGAPRHKHCKGTVSIVVKGTTIPDTCSLREFLSHISGNKGSRANQPLDGADVKNWRNVPLLGRRVGENSVNFDIDYAADQMMDKRIGNMQAPTYCKVKDGQGYMSSLDRMAKRVGEIKRGMTADEIIDKKSLFKGLDTAADAVVDSRIVDSDKYLIPQLEKAAKGYRIATKSQFDGRMFMYRETVDRIRSSAAGMGESTVNSRIEALENEIKAFRNSREAKAHAAPIEKWRQMKDLMVRVPGCELRP</sequence>
<evidence type="ECO:0000256" key="1">
    <source>
        <dbReference type="SAM" id="Coils"/>
    </source>
</evidence>
<dbReference type="AlphaFoldDB" id="A0A063C8H8"/>
<keyword evidence="5" id="KW-1185">Reference proteome</keyword>
<protein>
    <recommendedName>
        <fullName evidence="7">Pesticin C-terminal domain-containing protein</fullName>
    </recommendedName>
</protein>
<dbReference type="KEGG" id="uvi:66066102"/>
<organism evidence="3 6">
    <name type="scientific">Ustilaginoidea virens</name>
    <name type="common">Rice false smut fungus</name>
    <name type="synonym">Villosiclava virens</name>
    <dbReference type="NCBI Taxonomy" id="1159556"/>
    <lineage>
        <taxon>Eukaryota</taxon>
        <taxon>Fungi</taxon>
        <taxon>Dikarya</taxon>
        <taxon>Ascomycota</taxon>
        <taxon>Pezizomycotina</taxon>
        <taxon>Sordariomycetes</taxon>
        <taxon>Hypocreomycetidae</taxon>
        <taxon>Hypocreales</taxon>
        <taxon>Clavicipitaceae</taxon>
        <taxon>Ustilaginoidea</taxon>
    </lineage>
</organism>
<evidence type="ECO:0000313" key="6">
    <source>
        <dbReference type="Proteomes" id="UP000054053"/>
    </source>
</evidence>
<proteinExistence type="predicted"/>
<feature type="chain" id="PRO_5010402238" description="Pesticin C-terminal domain-containing protein" evidence="2">
    <location>
        <begin position="20"/>
        <end position="312"/>
    </location>
</feature>
<evidence type="ECO:0000313" key="3">
    <source>
        <dbReference type="EMBL" id="GAO14613.1"/>
    </source>
</evidence>
<keyword evidence="1" id="KW-0175">Coiled coil</keyword>
<reference evidence="6" key="2">
    <citation type="journal article" date="2016" name="Genome Announc.">
        <title>Genome sequence of Ustilaginoidea virens IPU010, a rice pathogenic fungus causing false smut.</title>
        <authorList>
            <person name="Kumagai T."/>
            <person name="Ishii T."/>
            <person name="Terai G."/>
            <person name="Umemura M."/>
            <person name="Machida M."/>
            <person name="Asai K."/>
        </authorList>
    </citation>
    <scope>NUCLEOTIDE SEQUENCE [LARGE SCALE GENOMIC DNA]</scope>
    <source>
        <strain evidence="6">IPU010</strain>
    </source>
</reference>
<dbReference type="Proteomes" id="UP000054053">
    <property type="component" value="Unassembled WGS sequence"/>
</dbReference>
<dbReference type="EMBL" id="CP072756">
    <property type="protein sequence ID" value="QUC21082.1"/>
    <property type="molecule type" value="Genomic_DNA"/>
</dbReference>
<dbReference type="OrthoDB" id="4865652at2759"/>
<name>A0A063C8H8_USTVR</name>
<dbReference type="Proteomes" id="UP000027002">
    <property type="component" value="Chromosome 4"/>
</dbReference>
<dbReference type="RefSeq" id="XP_042998755.1">
    <property type="nucleotide sequence ID" value="XM_043142822.1"/>
</dbReference>
<dbReference type="GeneID" id="66066102"/>
<evidence type="ECO:0000256" key="2">
    <source>
        <dbReference type="SAM" id="SignalP"/>
    </source>
</evidence>
<reference evidence="3" key="1">
    <citation type="journal article" date="2016" name="Genome Announc.">
        <title>Genome Sequence of Ustilaginoidea virens IPU010, a Rice Pathogenic Fungus Causing False Smut.</title>
        <authorList>
            <person name="Kumagai T."/>
            <person name="Ishii T."/>
            <person name="Terai G."/>
            <person name="Umemura M."/>
            <person name="Machida M."/>
            <person name="Asai K."/>
        </authorList>
    </citation>
    <scope>NUCLEOTIDE SEQUENCE [LARGE SCALE GENOMIC DNA]</scope>
    <source>
        <strain evidence="3">IPU010</strain>
    </source>
</reference>
<evidence type="ECO:0000313" key="5">
    <source>
        <dbReference type="Proteomes" id="UP000027002"/>
    </source>
</evidence>
<feature type="coiled-coil region" evidence="1">
    <location>
        <begin position="262"/>
        <end position="289"/>
    </location>
</feature>
<accession>A0A063C8H8</accession>
<feature type="signal peptide" evidence="2">
    <location>
        <begin position="1"/>
        <end position="19"/>
    </location>
</feature>
<gene>
    <name evidence="4" type="ORF">UV8b_05325</name>
    <name evidence="3" type="ORF">UVI_02009350</name>
</gene>